<organism evidence="2 3">
    <name type="scientific">Hymenobacter volaticus</name>
    <dbReference type="NCBI Taxonomy" id="2932254"/>
    <lineage>
        <taxon>Bacteria</taxon>
        <taxon>Pseudomonadati</taxon>
        <taxon>Bacteroidota</taxon>
        <taxon>Cytophagia</taxon>
        <taxon>Cytophagales</taxon>
        <taxon>Hymenobacteraceae</taxon>
        <taxon>Hymenobacter</taxon>
    </lineage>
</organism>
<dbReference type="RefSeq" id="WP_245127120.1">
    <property type="nucleotide sequence ID" value="NZ_CP095065.1"/>
</dbReference>
<evidence type="ECO:0000313" key="3">
    <source>
        <dbReference type="Proteomes" id="UP000830401"/>
    </source>
</evidence>
<dbReference type="InterPro" id="IPR038611">
    <property type="entry name" value="Arr_sf"/>
</dbReference>
<sequence>MEQANSAPPGNAPAHRPFAQTFFHGTKADLRIGDLIQVGFTSNFKQDLRLNHVYLSATLDAAVWGAELAAGSGRERIYLVEPTGAIEDDPNLTDKKFPGNPSLSYRSTQPLKVVGELGSWQGHAAEQVQAMKEGLARLTEQGLNNIEN</sequence>
<protein>
    <submittedName>
        <fullName evidence="2">NAD(+)--rifampin ADP-ribosyltransferase</fullName>
    </submittedName>
</protein>
<dbReference type="NCBIfam" id="NF033144">
    <property type="entry name" value="rifampin_ARR"/>
    <property type="match status" value="1"/>
</dbReference>
<dbReference type="Proteomes" id="UP000830401">
    <property type="component" value="Plasmid unnamed4"/>
</dbReference>
<accession>A0ABY4GEL0</accession>
<proteinExistence type="predicted"/>
<geneLocation type="plasmid" evidence="2 3">
    <name>unnamed4</name>
</geneLocation>
<evidence type="ECO:0000259" key="1">
    <source>
        <dbReference type="Pfam" id="PF12120"/>
    </source>
</evidence>
<dbReference type="EMBL" id="CP095065">
    <property type="protein sequence ID" value="UOQ69370.1"/>
    <property type="molecule type" value="Genomic_DNA"/>
</dbReference>
<evidence type="ECO:0000313" key="2">
    <source>
        <dbReference type="EMBL" id="UOQ69370.1"/>
    </source>
</evidence>
<keyword evidence="2" id="KW-0614">Plasmid</keyword>
<gene>
    <name evidence="2" type="primary">arr</name>
    <name evidence="2" type="ORF">MUN86_27135</name>
</gene>
<keyword evidence="3" id="KW-1185">Reference proteome</keyword>
<dbReference type="InterPro" id="IPR021975">
    <property type="entry name" value="Rifampin_Arr"/>
</dbReference>
<name>A0ABY4GEL0_9BACT</name>
<dbReference type="Pfam" id="PF12120">
    <property type="entry name" value="Arr-ms"/>
    <property type="match status" value="1"/>
</dbReference>
<reference evidence="2" key="1">
    <citation type="submission" date="2022-04" db="EMBL/GenBank/DDBJ databases">
        <title>Hymenobacter sp. isolated from the air.</title>
        <authorList>
            <person name="Won M."/>
            <person name="Lee C.-M."/>
            <person name="Woen H.-Y."/>
            <person name="Kwon S.-W."/>
        </authorList>
    </citation>
    <scope>NUCLEOTIDE SEQUENCE</scope>
    <source>
        <strain evidence="2">5420S-77</strain>
        <plasmid evidence="2">unnamed4</plasmid>
    </source>
</reference>
<feature type="domain" description="Rifampin ADP-ribosyltransferase" evidence="1">
    <location>
        <begin position="22"/>
        <end position="120"/>
    </location>
</feature>
<dbReference type="Gene3D" id="3.20.170.40">
    <property type="entry name" value="Rifampin ADP-ribosyltransferase domain"/>
    <property type="match status" value="1"/>
</dbReference>